<proteinExistence type="inferred from homology"/>
<dbReference type="GO" id="GO:0000214">
    <property type="term" value="C:tRNA-intron endonuclease complex"/>
    <property type="evidence" value="ECO:0007669"/>
    <property type="project" value="InterPro"/>
</dbReference>
<evidence type="ECO:0000256" key="2">
    <source>
        <dbReference type="ARBA" id="ARBA00022694"/>
    </source>
</evidence>
<reference evidence="5" key="4">
    <citation type="submission" date="2025-08" db="UniProtKB">
        <authorList>
            <consortium name="RefSeq"/>
        </authorList>
    </citation>
    <scope>IDENTIFICATION</scope>
    <source>
        <strain evidence="5">CBS432</strain>
    </source>
</reference>
<evidence type="ECO:0000313" key="5">
    <source>
        <dbReference type="RefSeq" id="XP_033768365.1"/>
    </source>
</evidence>
<dbReference type="AlphaFoldDB" id="A0A8B8UX67"/>
<dbReference type="GeneID" id="54632755"/>
<dbReference type="InterPro" id="IPR011856">
    <property type="entry name" value="tRNA_endonuc-like_dom_sf"/>
</dbReference>
<keyword evidence="2" id="KW-0819">tRNA processing</keyword>
<protein>
    <submittedName>
        <fullName evidence="5">Sen15p</fullName>
    </submittedName>
</protein>
<dbReference type="GO" id="GO:0000379">
    <property type="term" value="P:tRNA-type intron splice site recognition and cleavage"/>
    <property type="evidence" value="ECO:0007669"/>
    <property type="project" value="InterPro"/>
</dbReference>
<accession>A0A8B8UX67</accession>
<dbReference type="VEuPathDB" id="FungiDB:SPAR_M01780"/>
<feature type="region of interest" description="Disordered" evidence="3">
    <location>
        <begin position="63"/>
        <end position="84"/>
    </location>
</feature>
<dbReference type="InterPro" id="IPR042777">
    <property type="entry name" value="Sen15_fungi"/>
</dbReference>
<dbReference type="PANTHER" id="PTHR28518:SF1">
    <property type="entry name" value="TRNA-SPLICING ENDONUCLEASE SUBUNIT SEN15"/>
    <property type="match status" value="1"/>
</dbReference>
<dbReference type="KEGG" id="spao:SPAR_M01780"/>
<dbReference type="RefSeq" id="XP_033768365.1">
    <property type="nucleotide sequence ID" value="XM_033912474.1"/>
</dbReference>
<feature type="domain" description="tRNA-splicing endonuclease subunit Sen15" evidence="4">
    <location>
        <begin position="29"/>
        <end position="148"/>
    </location>
</feature>
<gene>
    <name evidence="5" type="primary">SEN15</name>
    <name evidence="5" type="ORF">SPAR_M01780</name>
</gene>
<dbReference type="GO" id="GO:0003676">
    <property type="term" value="F:nucleic acid binding"/>
    <property type="evidence" value="ECO:0007669"/>
    <property type="project" value="InterPro"/>
</dbReference>
<name>A0A8B8UX67_SACPA</name>
<reference evidence="5" key="2">
    <citation type="submission" date="2020-01" db="EMBL/GenBank/DDBJ databases">
        <title>Population-level Yeast Reference Genomes.</title>
        <authorList>
            <person name="Yue J.-X."/>
        </authorList>
    </citation>
    <scope>NUCLEOTIDE SEQUENCE</scope>
    <source>
        <strain evidence="5">CBS432</strain>
    </source>
</reference>
<organism evidence="5">
    <name type="scientific">Saccharomyces paradoxus</name>
    <name type="common">Yeast</name>
    <name type="synonym">Saccharomyces douglasii</name>
    <dbReference type="NCBI Taxonomy" id="27291"/>
    <lineage>
        <taxon>Eukaryota</taxon>
        <taxon>Fungi</taxon>
        <taxon>Dikarya</taxon>
        <taxon>Ascomycota</taxon>
        <taxon>Saccharomycotina</taxon>
        <taxon>Saccharomycetes</taxon>
        <taxon>Saccharomycetales</taxon>
        <taxon>Saccharomycetaceae</taxon>
        <taxon>Saccharomyces</taxon>
    </lineage>
</organism>
<dbReference type="OrthoDB" id="10002170at2759"/>
<evidence type="ECO:0000256" key="3">
    <source>
        <dbReference type="SAM" id="MobiDB-lite"/>
    </source>
</evidence>
<comment type="similarity">
    <text evidence="1">Belongs to the SEN15 family.</text>
</comment>
<dbReference type="PANTHER" id="PTHR28518">
    <property type="entry name" value="TRNA-SPLICING ENDONUCLEASE SUBUNIT SEN15"/>
    <property type="match status" value="1"/>
</dbReference>
<dbReference type="InterPro" id="IPR036167">
    <property type="entry name" value="tRNA_intron_Endo_cat-like_sf"/>
</dbReference>
<evidence type="ECO:0000256" key="1">
    <source>
        <dbReference type="ARBA" id="ARBA00006091"/>
    </source>
</evidence>
<dbReference type="Gene3D" id="3.40.1350.10">
    <property type="match status" value="1"/>
</dbReference>
<reference evidence="5" key="1">
    <citation type="journal article" date="2017" name="Nat. Genet.">
        <title>Contrasting evolutionary genome dynamics between domesticated and wild yeasts.</title>
        <authorList>
            <person name="Yue J.X."/>
            <person name="Li J."/>
            <person name="Aigrain L."/>
            <person name="Hallin J."/>
            <person name="Persson K."/>
            <person name="Oliver K."/>
            <person name="Bergstrom A."/>
            <person name="Coupland P."/>
            <person name="Warringer J."/>
            <person name="Lagomarsino M.C."/>
            <person name="Fischer G."/>
            <person name="Durbin R."/>
            <person name="Liti G."/>
        </authorList>
    </citation>
    <scope>NUCLEOTIDE SEQUENCE</scope>
    <source>
        <strain evidence="5">CBS432</strain>
    </source>
</reference>
<reference evidence="5" key="3">
    <citation type="submission" date="2025-07" db="EMBL/GenBank/DDBJ databases">
        <authorList>
            <consortium name="NCBI Genome Project"/>
        </authorList>
    </citation>
    <scope>NUCLEOTIDE SEQUENCE</scope>
    <source>
        <strain evidence="5">CBS432</strain>
    </source>
</reference>
<dbReference type="InterPro" id="IPR018593">
    <property type="entry name" value="tRNA-endonuc_su_Sen15"/>
</dbReference>
<dbReference type="Pfam" id="PF09631">
    <property type="entry name" value="Sen15"/>
    <property type="match status" value="1"/>
</dbReference>
<sequence length="148" mass="17131">MNDIANYHRGNTLRKLKKIKMATADIISLVKNNLLYFQMWTEVEVLPDVLPWKGNSLNLLRGRPPHKLSNDTDTEDEDSSSSAQPTEFILPINMSQYRENFLTLECLSKVFTHLRSPSTERVLLAIINDDGTIVYYFIYKGVRKPKRN</sequence>
<dbReference type="SUPFAM" id="SSF53032">
    <property type="entry name" value="tRNA-intron endonuclease catalytic domain-like"/>
    <property type="match status" value="1"/>
</dbReference>
<evidence type="ECO:0000259" key="4">
    <source>
        <dbReference type="Pfam" id="PF09631"/>
    </source>
</evidence>
<dbReference type="GO" id="GO:0000213">
    <property type="term" value="F:tRNA-intron lyase activity"/>
    <property type="evidence" value="ECO:0007669"/>
    <property type="project" value="TreeGrafter"/>
</dbReference>